<reference evidence="1" key="1">
    <citation type="submission" date="2012-09" db="EMBL/GenBank/DDBJ databases">
        <authorList>
            <person name="Martin A.A."/>
        </authorList>
    </citation>
    <scope>NUCLEOTIDE SEQUENCE</scope>
</reference>
<dbReference type="InterPro" id="IPR036179">
    <property type="entry name" value="Ig-like_dom_sf"/>
</dbReference>
<dbReference type="STRING" id="6313.A0A0K0DL63"/>
<evidence type="ECO:0000313" key="2">
    <source>
        <dbReference type="WBParaSite" id="ACAC_0001230801-mRNA-1"/>
    </source>
</evidence>
<protein>
    <submittedName>
        <fullName evidence="2">Ig-like domain-containing protein</fullName>
    </submittedName>
</protein>
<keyword evidence="1" id="KW-1185">Reference proteome</keyword>
<dbReference type="PANTHER" id="PTHR23279:SF36">
    <property type="entry name" value="DEFECTIVE PROBOSCIS EXTENSION RESPONSE 9, ISOFORM A"/>
    <property type="match status" value="1"/>
</dbReference>
<organism evidence="1 2">
    <name type="scientific">Angiostrongylus cantonensis</name>
    <name type="common">Rat lungworm</name>
    <dbReference type="NCBI Taxonomy" id="6313"/>
    <lineage>
        <taxon>Eukaryota</taxon>
        <taxon>Metazoa</taxon>
        <taxon>Ecdysozoa</taxon>
        <taxon>Nematoda</taxon>
        <taxon>Chromadorea</taxon>
        <taxon>Rhabditida</taxon>
        <taxon>Rhabditina</taxon>
        <taxon>Rhabditomorpha</taxon>
        <taxon>Strongyloidea</taxon>
        <taxon>Metastrongylidae</taxon>
        <taxon>Angiostrongylus</taxon>
    </lineage>
</organism>
<dbReference type="AlphaFoldDB" id="A0A0K0DL63"/>
<dbReference type="WBParaSite" id="ACAC_0001230801-mRNA-1">
    <property type="protein sequence ID" value="ACAC_0001230801-mRNA-1"/>
    <property type="gene ID" value="ACAC_0001230801"/>
</dbReference>
<name>A0A0K0DL63_ANGCA</name>
<dbReference type="InterPro" id="IPR037448">
    <property type="entry name" value="Zig-8"/>
</dbReference>
<dbReference type="Proteomes" id="UP000035642">
    <property type="component" value="Unassembled WGS sequence"/>
</dbReference>
<dbReference type="SUPFAM" id="SSF48726">
    <property type="entry name" value="Immunoglobulin"/>
    <property type="match status" value="1"/>
</dbReference>
<reference evidence="2" key="2">
    <citation type="submission" date="2017-02" db="UniProtKB">
        <authorList>
            <consortium name="WormBaseParasite"/>
        </authorList>
    </citation>
    <scope>IDENTIFICATION</scope>
</reference>
<proteinExistence type="predicted"/>
<evidence type="ECO:0000313" key="1">
    <source>
        <dbReference type="Proteomes" id="UP000035642"/>
    </source>
</evidence>
<accession>A0A0K0DL63</accession>
<sequence>MEVVPRDCVSEAKDGQKNGMRCSCVSDEVLVCLRQEQSKLENPVQNVITVVAHEPAYLHCKIPEGTHHMVAWTRTSDQALLTAGHHSFTSDPRFQVSKKSDTDWILILSGNVRDSADAFLKDDTRSERLANEMFARSHDDVWQRAVVRDTGCYLCEVNTEPFSTIYAFYLDVQGELHLLVTPTPGRSIPHLCRICVLFHA</sequence>
<dbReference type="GO" id="GO:0032589">
    <property type="term" value="C:neuron projection membrane"/>
    <property type="evidence" value="ECO:0007669"/>
    <property type="project" value="TreeGrafter"/>
</dbReference>
<dbReference type="GO" id="GO:0050808">
    <property type="term" value="P:synapse organization"/>
    <property type="evidence" value="ECO:0007669"/>
    <property type="project" value="TreeGrafter"/>
</dbReference>
<dbReference type="PANTHER" id="PTHR23279">
    <property type="entry name" value="DEFECTIVE PROBOSCIS EXTENSION RESPONSE DPR -RELATED"/>
    <property type="match status" value="1"/>
</dbReference>
<dbReference type="Gene3D" id="2.60.40.10">
    <property type="entry name" value="Immunoglobulins"/>
    <property type="match status" value="1"/>
</dbReference>
<dbReference type="InterPro" id="IPR013783">
    <property type="entry name" value="Ig-like_fold"/>
</dbReference>